<dbReference type="Gene3D" id="3.40.50.2300">
    <property type="match status" value="1"/>
</dbReference>
<protein>
    <submittedName>
        <fullName evidence="3">Response regulator</fullName>
    </submittedName>
</protein>
<accession>A0ABW1X1Q8</accession>
<dbReference type="EMBL" id="JBHSUA010000020">
    <property type="protein sequence ID" value="MFC6397433.1"/>
    <property type="molecule type" value="Genomic_DNA"/>
</dbReference>
<sequence>MSEEQTTARLKVLLYSDDRVTRDEVRLALGRRIAQDLPELEIFDVATHRAVEKAVAGGGFDVLVLDGEAVPSGGMGLCHQLKDELPDCPPVVLLVARVADAWLASWSKAETIVPLPIDPVRLPNAVADTVRQARSQAAAR</sequence>
<organism evidence="3 4">
    <name type="scientific">Luteococcus sanguinis</name>
    <dbReference type="NCBI Taxonomy" id="174038"/>
    <lineage>
        <taxon>Bacteria</taxon>
        <taxon>Bacillati</taxon>
        <taxon>Actinomycetota</taxon>
        <taxon>Actinomycetes</taxon>
        <taxon>Propionibacteriales</taxon>
        <taxon>Propionibacteriaceae</taxon>
        <taxon>Luteococcus</taxon>
    </lineage>
</organism>
<dbReference type="InterPro" id="IPR001789">
    <property type="entry name" value="Sig_transdc_resp-reg_receiver"/>
</dbReference>
<reference evidence="4" key="1">
    <citation type="journal article" date="2019" name="Int. J. Syst. Evol. Microbiol.">
        <title>The Global Catalogue of Microorganisms (GCM) 10K type strain sequencing project: providing services to taxonomists for standard genome sequencing and annotation.</title>
        <authorList>
            <consortium name="The Broad Institute Genomics Platform"/>
            <consortium name="The Broad Institute Genome Sequencing Center for Infectious Disease"/>
            <person name="Wu L."/>
            <person name="Ma J."/>
        </authorList>
    </citation>
    <scope>NUCLEOTIDE SEQUENCE [LARGE SCALE GENOMIC DNA]</scope>
    <source>
        <strain evidence="4">CGMCC 1.15277</strain>
    </source>
</reference>
<gene>
    <name evidence="3" type="ORF">ACFP57_10635</name>
</gene>
<evidence type="ECO:0000313" key="3">
    <source>
        <dbReference type="EMBL" id="MFC6397433.1"/>
    </source>
</evidence>
<keyword evidence="1" id="KW-0597">Phosphoprotein</keyword>
<comment type="caution">
    <text evidence="3">The sequence shown here is derived from an EMBL/GenBank/DDBJ whole genome shotgun (WGS) entry which is preliminary data.</text>
</comment>
<keyword evidence="4" id="KW-1185">Reference proteome</keyword>
<evidence type="ECO:0000313" key="4">
    <source>
        <dbReference type="Proteomes" id="UP001596266"/>
    </source>
</evidence>
<dbReference type="SUPFAM" id="SSF52172">
    <property type="entry name" value="CheY-like"/>
    <property type="match status" value="1"/>
</dbReference>
<feature type="domain" description="Response regulatory" evidence="2">
    <location>
        <begin position="11"/>
        <end position="130"/>
    </location>
</feature>
<dbReference type="PROSITE" id="PS50110">
    <property type="entry name" value="RESPONSE_REGULATORY"/>
    <property type="match status" value="1"/>
</dbReference>
<evidence type="ECO:0000256" key="1">
    <source>
        <dbReference type="PROSITE-ProRule" id="PRU00169"/>
    </source>
</evidence>
<dbReference type="InterPro" id="IPR011006">
    <property type="entry name" value="CheY-like_superfamily"/>
</dbReference>
<dbReference type="Proteomes" id="UP001596266">
    <property type="component" value="Unassembled WGS sequence"/>
</dbReference>
<proteinExistence type="predicted"/>
<name>A0ABW1X1Q8_9ACTN</name>
<feature type="modified residue" description="4-aspartylphosphate" evidence="1">
    <location>
        <position position="66"/>
    </location>
</feature>
<dbReference type="RefSeq" id="WP_343885722.1">
    <property type="nucleotide sequence ID" value="NZ_BAAAKI010000010.1"/>
</dbReference>
<evidence type="ECO:0000259" key="2">
    <source>
        <dbReference type="PROSITE" id="PS50110"/>
    </source>
</evidence>